<sequence>MKSITHFFTLLIFLTLSLKGAAQTTLFSSDFTANTGATVLTGNADNSSGSTSLTITDWTNNAIVTSISNLTKINSNGGVAADGGFAQLSNGTAVMANANTVFINENHNAGTTPRNRGFSFTFTLNDTCHPTTLTVLSGHANGAGGDQSFSSDLVYKLSGGTLGAPVTASSTENYGSNPAYHSVGFDLSGTTLGAGAYTLEIYQTGSDGGSYASFDGITLDGYIGTPPPVVSSFTATPALFDSGETITLSWNVTGSTSVSIDQGIGSVAASGSLVLSPEDTTTYTLTALNGALPATASATVTMRQDVDVYLFGGQSNMQGLGKISELTPQQLTAPANVYYWNGSSFEPFIPGTTVTASAGQFGPELAFAHAVSNPKRKSYIIKYASSGMPLDSAWSGSSYDDHTNTWKGDPPGPGRLTFYPGISSTDPNQGTLYKNKLLPIFQAGIADITATGYTPVIRKFLWMQGEQDSKMELSAGRNAANLKRLRDRLAEDLGLANPTDLPMVFGQVLPYSPSAPRFAYRNLIRSQQASADMDSGSPNAIPSCRMISTDSYSLKSDTVHYDTAGQLQLGADFAAGSNESSVSWDFEDPTSPEVATSNDTGLVVSDFTLTAPAGAGYITVLPDAPDEGTSGSLGSETRAGVAARNDSDIATSGAQAMSFTLTIPSGKSFDFNSLSFEHGFNEKGSNSLTPTYTLSINDGINDIYSTTGNLPQHTSGTDLFYSEDVFLDLSAEQALQNISNKTLTIQWKFSNPDGRSNTLAQRAHTIDDLTLSGRTTTVTLPTINAFSASDTLIDAGQTITLSWNVSDADILTINPGNIDVSNDPDQQIAVTVNEATTYSLTAINSDGSIVENLPIYLNPTVPNVLVVLVDDMGTEDCSVDFNYDDAGNKIDRIDPTSVGLAAFTTDNRHFRTPNMETLASQGMKFSRAYACQVCSPTRVTFLTGQNSARHGTIQYISGGGNLHNLKAPPNPGLKAFNKTLAEVMRDAGYRTIISGKGHIGNAFNANAGNYITPASPADDYYGFQVNISASTNGQQGSNYSNHSTAFGLPNSGPPSHFIAEYQNKTYNDIDPTTYPTSHPHANEPVFVTEAITRELNERIEDSVNQGKPFFAYLSHFAVHDPHTPDPRFTANYPGLSGDVLDFATMIEGMDQSLGDVLTKLNELGVAENTLVIFLGDNGSDSKPRGPNNPPTLTMTNPLRGEKGMRYEGGIRVPLIISWAKRDGTNIHQQKLTIPAASRENDIVSVEDLFPTILATCGIPLPTTDDDGAPLVIDGTDLSPYLKSVAGTHRPQKLITHAPCSSRSSFFTTYHEGTWKLIYNYTTSSPVTSTNVPLGTYELYNLATDIHEANNLAATHPERVMTMARGMAKELQRLGAPYPILRAYDPDLDGLGLPSAANDTHPVILPDLAGVDSDNDSLDDNIEDPNRNGLVDPGETDPDNDNTDGDNINDGEEAKIGTDPLDSNSFFFCHPANLPDGSLQITWPSSPGNSFLIRSSTDLEDWTTIVANAISASPGSMTTYNLGITSSSKIFFRVELE</sequence>
<evidence type="ECO:0000256" key="7">
    <source>
        <dbReference type="SAM" id="MobiDB-lite"/>
    </source>
</evidence>
<dbReference type="RefSeq" id="WP_178931606.1">
    <property type="nucleotide sequence ID" value="NZ_JACBAZ010000002.1"/>
</dbReference>
<dbReference type="Proteomes" id="UP000557872">
    <property type="component" value="Unassembled WGS sequence"/>
</dbReference>
<dbReference type="EMBL" id="JACBAZ010000002">
    <property type="protein sequence ID" value="NWK55065.1"/>
    <property type="molecule type" value="Genomic_DNA"/>
</dbReference>
<protein>
    <submittedName>
        <fullName evidence="11">Sulfatase-like hydrolase/transferase</fullName>
    </submittedName>
</protein>
<dbReference type="InterPro" id="IPR036514">
    <property type="entry name" value="SGNH_hydro_sf"/>
</dbReference>
<dbReference type="SUPFAM" id="SSF53649">
    <property type="entry name" value="Alkaline phosphatase-like"/>
    <property type="match status" value="1"/>
</dbReference>
<feature type="compositionally biased region" description="Acidic residues" evidence="7">
    <location>
        <begin position="1412"/>
        <end position="1422"/>
    </location>
</feature>
<feature type="domain" description="Sulfatase N-terminal" evidence="9">
    <location>
        <begin position="862"/>
        <end position="1258"/>
    </location>
</feature>
<comment type="similarity">
    <text evidence="2">Belongs to the sulfatase family.</text>
</comment>
<feature type="signal peptide" evidence="8">
    <location>
        <begin position="1"/>
        <end position="21"/>
    </location>
</feature>
<feature type="compositionally biased region" description="Acidic residues" evidence="7">
    <location>
        <begin position="1433"/>
        <end position="1450"/>
    </location>
</feature>
<keyword evidence="5 11" id="KW-0378">Hydrolase</keyword>
<dbReference type="InterPro" id="IPR017850">
    <property type="entry name" value="Alkaline_phosphatase_core_sf"/>
</dbReference>
<dbReference type="GO" id="GO:0016740">
    <property type="term" value="F:transferase activity"/>
    <property type="evidence" value="ECO:0007669"/>
    <property type="project" value="UniProtKB-KW"/>
</dbReference>
<dbReference type="Pfam" id="PF03629">
    <property type="entry name" value="SASA"/>
    <property type="match status" value="1"/>
</dbReference>
<keyword evidence="11" id="KW-0808">Transferase</keyword>
<evidence type="ECO:0000259" key="9">
    <source>
        <dbReference type="Pfam" id="PF00884"/>
    </source>
</evidence>
<comment type="cofactor">
    <cofactor evidence="1">
        <name>Ca(2+)</name>
        <dbReference type="ChEBI" id="CHEBI:29108"/>
    </cofactor>
</comment>
<dbReference type="GO" id="GO:0004065">
    <property type="term" value="F:arylsulfatase activity"/>
    <property type="evidence" value="ECO:0007669"/>
    <property type="project" value="TreeGrafter"/>
</dbReference>
<dbReference type="InterPro" id="IPR005181">
    <property type="entry name" value="SASA"/>
</dbReference>
<feature type="chain" id="PRO_5032830173" evidence="8">
    <location>
        <begin position="22"/>
        <end position="1536"/>
    </location>
</feature>
<dbReference type="InterPro" id="IPR000917">
    <property type="entry name" value="Sulfatase_N"/>
</dbReference>
<feature type="region of interest" description="Disordered" evidence="7">
    <location>
        <begin position="1177"/>
        <end position="1200"/>
    </location>
</feature>
<feature type="region of interest" description="Disordered" evidence="7">
    <location>
        <begin position="1403"/>
        <end position="1455"/>
    </location>
</feature>
<dbReference type="PANTHER" id="PTHR42693">
    <property type="entry name" value="ARYLSULFATASE FAMILY MEMBER"/>
    <property type="match status" value="1"/>
</dbReference>
<dbReference type="Pfam" id="PF00884">
    <property type="entry name" value="Sulfatase"/>
    <property type="match status" value="1"/>
</dbReference>
<keyword evidence="6" id="KW-0106">Calcium</keyword>
<evidence type="ECO:0000259" key="10">
    <source>
        <dbReference type="Pfam" id="PF03629"/>
    </source>
</evidence>
<evidence type="ECO:0000256" key="4">
    <source>
        <dbReference type="ARBA" id="ARBA00022729"/>
    </source>
</evidence>
<gene>
    <name evidence="11" type="ORF">HW115_05555</name>
</gene>
<dbReference type="InterPro" id="IPR050738">
    <property type="entry name" value="Sulfatase"/>
</dbReference>
<accession>A0A851GIN3</accession>
<dbReference type="GO" id="GO:0046872">
    <property type="term" value="F:metal ion binding"/>
    <property type="evidence" value="ECO:0007669"/>
    <property type="project" value="UniProtKB-KW"/>
</dbReference>
<dbReference type="Gene3D" id="3.30.1120.10">
    <property type="match status" value="1"/>
</dbReference>
<evidence type="ECO:0000256" key="2">
    <source>
        <dbReference type="ARBA" id="ARBA00008779"/>
    </source>
</evidence>
<evidence type="ECO:0000256" key="3">
    <source>
        <dbReference type="ARBA" id="ARBA00022723"/>
    </source>
</evidence>
<reference evidence="11 12" key="1">
    <citation type="submission" date="2020-07" db="EMBL/GenBank/DDBJ databases">
        <title>Roseicoccus Jingziensis gen. nov., sp. nov., isolated from coastal seawater.</title>
        <authorList>
            <person name="Feng X."/>
        </authorList>
    </citation>
    <scope>NUCLEOTIDE SEQUENCE [LARGE SCALE GENOMIC DNA]</scope>
    <source>
        <strain evidence="11 12">N1E253</strain>
    </source>
</reference>
<evidence type="ECO:0000256" key="6">
    <source>
        <dbReference type="ARBA" id="ARBA00022837"/>
    </source>
</evidence>
<dbReference type="Gene3D" id="3.40.720.10">
    <property type="entry name" value="Alkaline Phosphatase, subunit A"/>
    <property type="match status" value="1"/>
</dbReference>
<feature type="domain" description="Sialate O-acetylesterase" evidence="10">
    <location>
        <begin position="306"/>
        <end position="575"/>
    </location>
</feature>
<keyword evidence="12" id="KW-1185">Reference proteome</keyword>
<evidence type="ECO:0000256" key="1">
    <source>
        <dbReference type="ARBA" id="ARBA00001913"/>
    </source>
</evidence>
<dbReference type="Gene3D" id="3.40.50.1110">
    <property type="entry name" value="SGNH hydrolase"/>
    <property type="match status" value="1"/>
</dbReference>
<proteinExistence type="inferred from homology"/>
<dbReference type="PANTHER" id="PTHR42693:SF42">
    <property type="entry name" value="ARYLSULFATASE G"/>
    <property type="match status" value="1"/>
</dbReference>
<keyword evidence="4 8" id="KW-0732">Signal</keyword>
<evidence type="ECO:0000256" key="5">
    <source>
        <dbReference type="ARBA" id="ARBA00022801"/>
    </source>
</evidence>
<evidence type="ECO:0000313" key="12">
    <source>
        <dbReference type="Proteomes" id="UP000557872"/>
    </source>
</evidence>
<evidence type="ECO:0000313" key="11">
    <source>
        <dbReference type="EMBL" id="NWK55065.1"/>
    </source>
</evidence>
<name>A0A851GIN3_9BACT</name>
<organism evidence="11 12">
    <name type="scientific">Oceaniferula marina</name>
    <dbReference type="NCBI Taxonomy" id="2748318"/>
    <lineage>
        <taxon>Bacteria</taxon>
        <taxon>Pseudomonadati</taxon>
        <taxon>Verrucomicrobiota</taxon>
        <taxon>Verrucomicrobiia</taxon>
        <taxon>Verrucomicrobiales</taxon>
        <taxon>Verrucomicrobiaceae</taxon>
        <taxon>Oceaniferula</taxon>
    </lineage>
</organism>
<dbReference type="SUPFAM" id="SSF52266">
    <property type="entry name" value="SGNH hydrolase"/>
    <property type="match status" value="1"/>
</dbReference>
<keyword evidence="3" id="KW-0479">Metal-binding</keyword>
<comment type="caution">
    <text evidence="11">The sequence shown here is derived from an EMBL/GenBank/DDBJ whole genome shotgun (WGS) entry which is preliminary data.</text>
</comment>
<evidence type="ECO:0000256" key="8">
    <source>
        <dbReference type="SAM" id="SignalP"/>
    </source>
</evidence>